<proteinExistence type="predicted"/>
<gene>
    <name evidence="1" type="ORF">GCM10011514_41060</name>
</gene>
<dbReference type="EMBL" id="BMKK01000010">
    <property type="protein sequence ID" value="GGD72758.1"/>
    <property type="molecule type" value="Genomic_DNA"/>
</dbReference>
<evidence type="ECO:0000313" key="1">
    <source>
        <dbReference type="EMBL" id="GGD72758.1"/>
    </source>
</evidence>
<dbReference type="RefSeq" id="WP_188768937.1">
    <property type="nucleotide sequence ID" value="NZ_BMKK01000010.1"/>
</dbReference>
<evidence type="ECO:0000313" key="2">
    <source>
        <dbReference type="Proteomes" id="UP000609064"/>
    </source>
</evidence>
<comment type="caution">
    <text evidence="1">The sequence shown here is derived from an EMBL/GenBank/DDBJ whole genome shotgun (WGS) entry which is preliminary data.</text>
</comment>
<reference evidence="1" key="2">
    <citation type="submission" date="2020-09" db="EMBL/GenBank/DDBJ databases">
        <authorList>
            <person name="Sun Q."/>
            <person name="Zhou Y."/>
        </authorList>
    </citation>
    <scope>NUCLEOTIDE SEQUENCE</scope>
    <source>
        <strain evidence="1">CGMCC 1.15958</strain>
    </source>
</reference>
<name>A0A916Z2D3_9BACT</name>
<dbReference type="Proteomes" id="UP000609064">
    <property type="component" value="Unassembled WGS sequence"/>
</dbReference>
<keyword evidence="2" id="KW-1185">Reference proteome</keyword>
<reference evidence="1" key="1">
    <citation type="journal article" date="2014" name="Int. J. Syst. Evol. Microbiol.">
        <title>Complete genome sequence of Corynebacterium casei LMG S-19264T (=DSM 44701T), isolated from a smear-ripened cheese.</title>
        <authorList>
            <consortium name="US DOE Joint Genome Institute (JGI-PGF)"/>
            <person name="Walter F."/>
            <person name="Albersmeier A."/>
            <person name="Kalinowski J."/>
            <person name="Ruckert C."/>
        </authorList>
    </citation>
    <scope>NUCLEOTIDE SEQUENCE</scope>
    <source>
        <strain evidence="1">CGMCC 1.15958</strain>
    </source>
</reference>
<sequence>MLLKTKYARQPQPANKLSRAKSAYQVLKKENEKQKNLVFGVKFEKIPRIENVGGNYAFEILLRIHI</sequence>
<accession>A0A916Z2D3</accession>
<dbReference type="AlphaFoldDB" id="A0A916Z2D3"/>
<protein>
    <submittedName>
        <fullName evidence="1">Uncharacterized protein</fullName>
    </submittedName>
</protein>
<organism evidence="1 2">
    <name type="scientific">Emticicia aquatilis</name>
    <dbReference type="NCBI Taxonomy" id="1537369"/>
    <lineage>
        <taxon>Bacteria</taxon>
        <taxon>Pseudomonadati</taxon>
        <taxon>Bacteroidota</taxon>
        <taxon>Cytophagia</taxon>
        <taxon>Cytophagales</taxon>
        <taxon>Leadbetterellaceae</taxon>
        <taxon>Emticicia</taxon>
    </lineage>
</organism>